<evidence type="ECO:0000256" key="1">
    <source>
        <dbReference type="SAM" id="MobiDB-lite"/>
    </source>
</evidence>
<organism evidence="3 4">
    <name type="scientific">Nocardioides marinquilinus</name>
    <dbReference type="NCBI Taxonomy" id="1210400"/>
    <lineage>
        <taxon>Bacteria</taxon>
        <taxon>Bacillati</taxon>
        <taxon>Actinomycetota</taxon>
        <taxon>Actinomycetes</taxon>
        <taxon>Propionibacteriales</taxon>
        <taxon>Nocardioidaceae</taxon>
        <taxon>Nocardioides</taxon>
    </lineage>
</organism>
<comment type="caution">
    <text evidence="3">The sequence shown here is derived from an EMBL/GenBank/DDBJ whole genome shotgun (WGS) entry which is preliminary data.</text>
</comment>
<feature type="signal peptide" evidence="2">
    <location>
        <begin position="1"/>
        <end position="29"/>
    </location>
</feature>
<sequence length="87" mass="8380">MTFVRKAGLATAAAALGASLAGMSTPAFAGDSGWGCGGPCATEAPEPPSDDSGDTETDNTAGLAASRTSGAVSYRFADSGWGCGGQC</sequence>
<dbReference type="RefSeq" id="WP_345453906.1">
    <property type="nucleotide sequence ID" value="NZ_BAABKG010000001.1"/>
</dbReference>
<protein>
    <submittedName>
        <fullName evidence="3">Uncharacterized protein</fullName>
    </submittedName>
</protein>
<evidence type="ECO:0000313" key="4">
    <source>
        <dbReference type="Proteomes" id="UP001500221"/>
    </source>
</evidence>
<dbReference type="Proteomes" id="UP001500221">
    <property type="component" value="Unassembled WGS sequence"/>
</dbReference>
<feature type="region of interest" description="Disordered" evidence="1">
    <location>
        <begin position="36"/>
        <end position="68"/>
    </location>
</feature>
<keyword evidence="2" id="KW-0732">Signal</keyword>
<evidence type="ECO:0000313" key="3">
    <source>
        <dbReference type="EMBL" id="GAA5141632.1"/>
    </source>
</evidence>
<dbReference type="EMBL" id="BAABKG010000001">
    <property type="protein sequence ID" value="GAA5141632.1"/>
    <property type="molecule type" value="Genomic_DNA"/>
</dbReference>
<name>A0ABP9P9X2_9ACTN</name>
<keyword evidence="4" id="KW-1185">Reference proteome</keyword>
<reference evidence="4" key="1">
    <citation type="journal article" date="2019" name="Int. J. Syst. Evol. Microbiol.">
        <title>The Global Catalogue of Microorganisms (GCM) 10K type strain sequencing project: providing services to taxonomists for standard genome sequencing and annotation.</title>
        <authorList>
            <consortium name="The Broad Institute Genomics Platform"/>
            <consortium name="The Broad Institute Genome Sequencing Center for Infectious Disease"/>
            <person name="Wu L."/>
            <person name="Ma J."/>
        </authorList>
    </citation>
    <scope>NUCLEOTIDE SEQUENCE [LARGE SCALE GENOMIC DNA]</scope>
    <source>
        <strain evidence="4">JCM 18459</strain>
    </source>
</reference>
<accession>A0ABP9P9X2</accession>
<proteinExistence type="predicted"/>
<evidence type="ECO:0000256" key="2">
    <source>
        <dbReference type="SAM" id="SignalP"/>
    </source>
</evidence>
<feature type="compositionally biased region" description="Acidic residues" evidence="1">
    <location>
        <begin position="48"/>
        <end position="57"/>
    </location>
</feature>
<feature type="chain" id="PRO_5045432591" evidence="2">
    <location>
        <begin position="30"/>
        <end position="87"/>
    </location>
</feature>
<gene>
    <name evidence="3" type="ORF">GCM10023340_03670</name>
</gene>